<keyword evidence="3" id="KW-1185">Reference proteome</keyword>
<proteinExistence type="predicted"/>
<evidence type="ECO:0000313" key="2">
    <source>
        <dbReference type="EMBL" id="GES86015.1"/>
    </source>
</evidence>
<dbReference type="Proteomes" id="UP000615446">
    <property type="component" value="Unassembled WGS sequence"/>
</dbReference>
<dbReference type="OrthoDB" id="2312616at2759"/>
<gene>
    <name evidence="2" type="ORF">RCL2_001309100</name>
    <name evidence="1" type="ORF">RclHR1_21070001</name>
</gene>
<evidence type="ECO:0000313" key="1">
    <source>
        <dbReference type="EMBL" id="GBB93094.1"/>
    </source>
</evidence>
<reference evidence="2" key="2">
    <citation type="submission" date="2019-10" db="EMBL/GenBank/DDBJ databases">
        <title>Conservation and host-specific expression of non-tandemly repeated heterogenous ribosome RNA gene in arbuscular mycorrhizal fungi.</title>
        <authorList>
            <person name="Maeda T."/>
            <person name="Kobayashi Y."/>
            <person name="Nakagawa T."/>
            <person name="Ezawa T."/>
            <person name="Yamaguchi K."/>
            <person name="Bino T."/>
            <person name="Nishimoto Y."/>
            <person name="Shigenobu S."/>
            <person name="Kawaguchi M."/>
        </authorList>
    </citation>
    <scope>NUCLEOTIDE SEQUENCE</scope>
    <source>
        <strain evidence="2">HR1</strain>
    </source>
</reference>
<accession>A0A2Z6R5K7</accession>
<sequence>MIEAGSFSYLNDTIYGIDINANLDLRIEKVSPGSATIYFTNGTLPHQTSTKVNPPNGFSIADFLGNVVPPFPVNGISHFIITDTRSYNITIGHQLIATLTVQNQQSIDLDDNLAHFEF</sequence>
<reference evidence="1 3" key="1">
    <citation type="submission" date="2017-11" db="EMBL/GenBank/DDBJ databases">
        <title>The genome of Rhizophagus clarus HR1 reveals common genetic basis of auxotrophy among arbuscular mycorrhizal fungi.</title>
        <authorList>
            <person name="Kobayashi Y."/>
        </authorList>
    </citation>
    <scope>NUCLEOTIDE SEQUENCE [LARGE SCALE GENOMIC DNA]</scope>
    <source>
        <strain evidence="1 3">HR1</strain>
    </source>
</reference>
<comment type="caution">
    <text evidence="1">The sequence shown here is derived from an EMBL/GenBank/DDBJ whole genome shotgun (WGS) entry which is preliminary data.</text>
</comment>
<protein>
    <submittedName>
        <fullName evidence="1">Uncharacterized protein</fullName>
    </submittedName>
</protein>
<dbReference type="Proteomes" id="UP000247702">
    <property type="component" value="Unassembled WGS sequence"/>
</dbReference>
<evidence type="ECO:0000313" key="3">
    <source>
        <dbReference type="Proteomes" id="UP000247702"/>
    </source>
</evidence>
<name>A0A2Z6R5K7_9GLOM</name>
<organism evidence="1 3">
    <name type="scientific">Rhizophagus clarus</name>
    <dbReference type="NCBI Taxonomy" id="94130"/>
    <lineage>
        <taxon>Eukaryota</taxon>
        <taxon>Fungi</taxon>
        <taxon>Fungi incertae sedis</taxon>
        <taxon>Mucoromycota</taxon>
        <taxon>Glomeromycotina</taxon>
        <taxon>Glomeromycetes</taxon>
        <taxon>Glomerales</taxon>
        <taxon>Glomeraceae</taxon>
        <taxon>Rhizophagus</taxon>
    </lineage>
</organism>
<dbReference type="EMBL" id="BEXD01001233">
    <property type="protein sequence ID" value="GBB93094.1"/>
    <property type="molecule type" value="Genomic_DNA"/>
</dbReference>
<dbReference type="AlphaFoldDB" id="A0A2Z6R5K7"/>
<dbReference type="EMBL" id="BLAL01000160">
    <property type="protein sequence ID" value="GES86015.1"/>
    <property type="molecule type" value="Genomic_DNA"/>
</dbReference>